<dbReference type="PANTHER" id="PTHR30213">
    <property type="entry name" value="INNER MEMBRANE PROTEIN YHJD"/>
    <property type="match status" value="1"/>
</dbReference>
<dbReference type="AlphaFoldDB" id="A0A366I441"/>
<sequence>MKLFKYMYTNYKENDFAYLSAQTSYFLLLSFIPLLIFIFTILGSFNLPTQDLYTYLKSVLPSPSYTTVTSILSEVLSAEPINIMSLLLALYFASKGVRALIVALNKAYCEDECRKFFHLYTLSLIFTLLFVLTLVLMLFSLVFGRVIGEMVFDFLGIHSNFNVIWVYIRYIITILFSVVTFSFIYKYAPSCKSYKLKFKDVIGGAIFTTVSWTIASTLFAYYVNNYNNSYSTLYGSLGGFFALLVWLYFSSTIIILGGEVNSYFFNR</sequence>
<dbReference type="PANTHER" id="PTHR30213:SF0">
    <property type="entry name" value="UPF0761 MEMBRANE PROTEIN YIHY"/>
    <property type="match status" value="1"/>
</dbReference>
<feature type="transmembrane region" description="Helical" evidence="6">
    <location>
        <begin position="234"/>
        <end position="257"/>
    </location>
</feature>
<dbReference type="RefSeq" id="WP_113920986.1">
    <property type="nucleotide sequence ID" value="NZ_QNRX01000012.1"/>
</dbReference>
<keyword evidence="2" id="KW-1003">Cell membrane</keyword>
<feature type="transmembrane region" description="Helical" evidence="6">
    <location>
        <begin position="25"/>
        <end position="45"/>
    </location>
</feature>
<evidence type="ECO:0000313" key="8">
    <source>
        <dbReference type="Proteomes" id="UP000253490"/>
    </source>
</evidence>
<dbReference type="InterPro" id="IPR017039">
    <property type="entry name" value="Virul_fac_BrkB"/>
</dbReference>
<dbReference type="OrthoDB" id="9775903at2"/>
<comment type="caution">
    <text evidence="7">The sequence shown here is derived from an EMBL/GenBank/DDBJ whole genome shotgun (WGS) entry which is preliminary data.</text>
</comment>
<dbReference type="Proteomes" id="UP000253490">
    <property type="component" value="Unassembled WGS sequence"/>
</dbReference>
<keyword evidence="5 6" id="KW-0472">Membrane</keyword>
<dbReference type="PIRSF" id="PIRSF035875">
    <property type="entry name" value="RNase_BN"/>
    <property type="match status" value="1"/>
</dbReference>
<evidence type="ECO:0000256" key="6">
    <source>
        <dbReference type="SAM" id="Phobius"/>
    </source>
</evidence>
<name>A0A366I441_9FIRM</name>
<gene>
    <name evidence="7" type="ORF">DES36_1122</name>
</gene>
<protein>
    <submittedName>
        <fullName evidence="7">Membrane protein</fullName>
    </submittedName>
</protein>
<accession>A0A366I441</accession>
<proteinExistence type="predicted"/>
<comment type="subcellular location">
    <subcellularLocation>
        <location evidence="1">Cell membrane</location>
        <topology evidence="1">Multi-pass membrane protein</topology>
    </subcellularLocation>
</comment>
<evidence type="ECO:0000313" key="7">
    <source>
        <dbReference type="EMBL" id="RBP62031.1"/>
    </source>
</evidence>
<evidence type="ECO:0000256" key="1">
    <source>
        <dbReference type="ARBA" id="ARBA00004651"/>
    </source>
</evidence>
<dbReference type="GO" id="GO:0005886">
    <property type="term" value="C:plasma membrane"/>
    <property type="evidence" value="ECO:0007669"/>
    <property type="project" value="UniProtKB-SubCell"/>
</dbReference>
<evidence type="ECO:0000256" key="5">
    <source>
        <dbReference type="ARBA" id="ARBA00023136"/>
    </source>
</evidence>
<feature type="transmembrane region" description="Helical" evidence="6">
    <location>
        <begin position="83"/>
        <end position="104"/>
    </location>
</feature>
<feature type="transmembrane region" description="Helical" evidence="6">
    <location>
        <begin position="164"/>
        <end position="188"/>
    </location>
</feature>
<dbReference type="EMBL" id="QNRX01000012">
    <property type="protein sequence ID" value="RBP62031.1"/>
    <property type="molecule type" value="Genomic_DNA"/>
</dbReference>
<evidence type="ECO:0000256" key="2">
    <source>
        <dbReference type="ARBA" id="ARBA00022475"/>
    </source>
</evidence>
<organism evidence="7 8">
    <name type="scientific">Alkalibaculum bacchi</name>
    <dbReference type="NCBI Taxonomy" id="645887"/>
    <lineage>
        <taxon>Bacteria</taxon>
        <taxon>Bacillati</taxon>
        <taxon>Bacillota</taxon>
        <taxon>Clostridia</taxon>
        <taxon>Eubacteriales</taxon>
        <taxon>Eubacteriaceae</taxon>
        <taxon>Alkalibaculum</taxon>
    </lineage>
</organism>
<feature type="transmembrane region" description="Helical" evidence="6">
    <location>
        <begin position="200"/>
        <end position="222"/>
    </location>
</feature>
<keyword evidence="3 6" id="KW-0812">Transmembrane</keyword>
<feature type="transmembrane region" description="Helical" evidence="6">
    <location>
        <begin position="116"/>
        <end position="144"/>
    </location>
</feature>
<keyword evidence="4 6" id="KW-1133">Transmembrane helix</keyword>
<reference evidence="7 8" key="1">
    <citation type="submission" date="2018-06" db="EMBL/GenBank/DDBJ databases">
        <title>Genomic Encyclopedia of Type Strains, Phase IV (KMG-IV): sequencing the most valuable type-strain genomes for metagenomic binning, comparative biology and taxonomic classification.</title>
        <authorList>
            <person name="Goeker M."/>
        </authorList>
    </citation>
    <scope>NUCLEOTIDE SEQUENCE [LARGE SCALE GENOMIC DNA]</scope>
    <source>
        <strain evidence="7 8">DSM 22112</strain>
    </source>
</reference>
<evidence type="ECO:0000256" key="4">
    <source>
        <dbReference type="ARBA" id="ARBA00022989"/>
    </source>
</evidence>
<keyword evidence="8" id="KW-1185">Reference proteome</keyword>
<dbReference type="Pfam" id="PF03631">
    <property type="entry name" value="Virul_fac_BrkB"/>
    <property type="match status" value="1"/>
</dbReference>
<evidence type="ECO:0000256" key="3">
    <source>
        <dbReference type="ARBA" id="ARBA00022692"/>
    </source>
</evidence>
<dbReference type="NCBIfam" id="TIGR00765">
    <property type="entry name" value="yihY_not_rbn"/>
    <property type="match status" value="1"/>
</dbReference>